<dbReference type="Proteomes" id="UP000055045">
    <property type="component" value="Unassembled WGS sequence"/>
</dbReference>
<gene>
    <name evidence="1" type="ORF">ACN42_g10530</name>
</gene>
<organism evidence="1 2">
    <name type="scientific">Penicillium freii</name>
    <dbReference type="NCBI Taxonomy" id="48697"/>
    <lineage>
        <taxon>Eukaryota</taxon>
        <taxon>Fungi</taxon>
        <taxon>Dikarya</taxon>
        <taxon>Ascomycota</taxon>
        <taxon>Pezizomycotina</taxon>
        <taxon>Eurotiomycetes</taxon>
        <taxon>Eurotiomycetidae</taxon>
        <taxon>Eurotiales</taxon>
        <taxon>Aspergillaceae</taxon>
        <taxon>Penicillium</taxon>
    </lineage>
</organism>
<reference evidence="1 2" key="1">
    <citation type="submission" date="2015-10" db="EMBL/GenBank/DDBJ databases">
        <title>Genome sequencing of Penicillium freii.</title>
        <authorList>
            <person name="Nguyen H.D."/>
            <person name="Visagie C.M."/>
            <person name="Seifert K.A."/>
        </authorList>
    </citation>
    <scope>NUCLEOTIDE SEQUENCE [LARGE SCALE GENOMIC DNA]</scope>
    <source>
        <strain evidence="1 2">DAOM 242723</strain>
    </source>
</reference>
<evidence type="ECO:0000313" key="1">
    <source>
        <dbReference type="EMBL" id="KUM56675.1"/>
    </source>
</evidence>
<evidence type="ECO:0000313" key="2">
    <source>
        <dbReference type="Proteomes" id="UP000055045"/>
    </source>
</evidence>
<dbReference type="AlphaFoldDB" id="A0A117NKU2"/>
<name>A0A117NKU2_PENFR</name>
<protein>
    <submittedName>
        <fullName evidence="1">Uncharacterized protein</fullName>
    </submittedName>
</protein>
<proteinExistence type="predicted"/>
<accession>A0A117NKU2</accession>
<comment type="caution">
    <text evidence="1">The sequence shown here is derived from an EMBL/GenBank/DDBJ whole genome shotgun (WGS) entry which is preliminary data.</text>
</comment>
<dbReference type="EMBL" id="LLXE01000449">
    <property type="protein sequence ID" value="KUM56675.1"/>
    <property type="molecule type" value="Genomic_DNA"/>
</dbReference>
<sequence>MPNPQCLGVGYPFLTRYPIYNLGIFCMTFPYKRYLYTSPRAEKFCIDWVCDEKWVSNGAHQHTVGVLGAWHGY</sequence>
<keyword evidence="2" id="KW-1185">Reference proteome</keyword>